<comment type="caution">
    <text evidence="2">The sequence shown here is derived from an EMBL/GenBank/DDBJ whole genome shotgun (WGS) entry which is preliminary data.</text>
</comment>
<evidence type="ECO:0000313" key="2">
    <source>
        <dbReference type="EMBL" id="MCI66735.1"/>
    </source>
</evidence>
<dbReference type="Proteomes" id="UP000265520">
    <property type="component" value="Unassembled WGS sequence"/>
</dbReference>
<evidence type="ECO:0000313" key="3">
    <source>
        <dbReference type="Proteomes" id="UP000265520"/>
    </source>
</evidence>
<sequence length="60" mass="6379">PSKPPKPPDCVSFLISPSPPTSDTTAKTVSLLDPSSLLISTPVQFHSSQPCVKLTDLVYL</sequence>
<accession>A0A392U3W8</accession>
<organism evidence="2 3">
    <name type="scientific">Trifolium medium</name>
    <dbReference type="NCBI Taxonomy" id="97028"/>
    <lineage>
        <taxon>Eukaryota</taxon>
        <taxon>Viridiplantae</taxon>
        <taxon>Streptophyta</taxon>
        <taxon>Embryophyta</taxon>
        <taxon>Tracheophyta</taxon>
        <taxon>Spermatophyta</taxon>
        <taxon>Magnoliopsida</taxon>
        <taxon>eudicotyledons</taxon>
        <taxon>Gunneridae</taxon>
        <taxon>Pentapetalae</taxon>
        <taxon>rosids</taxon>
        <taxon>fabids</taxon>
        <taxon>Fabales</taxon>
        <taxon>Fabaceae</taxon>
        <taxon>Papilionoideae</taxon>
        <taxon>50 kb inversion clade</taxon>
        <taxon>NPAAA clade</taxon>
        <taxon>Hologalegina</taxon>
        <taxon>IRL clade</taxon>
        <taxon>Trifolieae</taxon>
        <taxon>Trifolium</taxon>
    </lineage>
</organism>
<feature type="non-terminal residue" evidence="2">
    <location>
        <position position="1"/>
    </location>
</feature>
<evidence type="ECO:0000256" key="1">
    <source>
        <dbReference type="SAM" id="MobiDB-lite"/>
    </source>
</evidence>
<protein>
    <submittedName>
        <fullName evidence="2">Uncharacterized protein</fullName>
    </submittedName>
</protein>
<name>A0A392U3W8_9FABA</name>
<feature type="region of interest" description="Disordered" evidence="1">
    <location>
        <begin position="1"/>
        <end position="27"/>
    </location>
</feature>
<proteinExistence type="predicted"/>
<dbReference type="AlphaFoldDB" id="A0A392U3W8"/>
<keyword evidence="3" id="KW-1185">Reference proteome</keyword>
<dbReference type="EMBL" id="LXQA010701177">
    <property type="protein sequence ID" value="MCI66735.1"/>
    <property type="molecule type" value="Genomic_DNA"/>
</dbReference>
<reference evidence="2 3" key="1">
    <citation type="journal article" date="2018" name="Front. Plant Sci.">
        <title>Red Clover (Trifolium pratense) and Zigzag Clover (T. medium) - A Picture of Genomic Similarities and Differences.</title>
        <authorList>
            <person name="Dluhosova J."/>
            <person name="Istvanek J."/>
            <person name="Nedelnik J."/>
            <person name="Repkova J."/>
        </authorList>
    </citation>
    <scope>NUCLEOTIDE SEQUENCE [LARGE SCALE GENOMIC DNA]</scope>
    <source>
        <strain evidence="3">cv. 10/8</strain>
        <tissue evidence="2">Leaf</tissue>
    </source>
</reference>